<feature type="transmembrane region" description="Helical" evidence="18">
    <location>
        <begin position="265"/>
        <end position="285"/>
    </location>
</feature>
<dbReference type="InterPro" id="IPR001750">
    <property type="entry name" value="ND/Mrp_TM"/>
</dbReference>
<keyword evidence="8 18" id="KW-0812">Transmembrane</keyword>
<evidence type="ECO:0000256" key="5">
    <source>
        <dbReference type="ARBA" id="ARBA00021008"/>
    </source>
</evidence>
<dbReference type="GO" id="GO:0008137">
    <property type="term" value="F:NADH dehydrogenase (ubiquinone) activity"/>
    <property type="evidence" value="ECO:0007669"/>
    <property type="project" value="UniProtKB-EC"/>
</dbReference>
<keyword evidence="13 18" id="KW-0520">NAD</keyword>
<dbReference type="InterPro" id="IPR003917">
    <property type="entry name" value="NADH_UbQ_OxRdtase_chain2"/>
</dbReference>
<geneLocation type="mitochondrion" evidence="20"/>
<feature type="transmembrane region" description="Helical" evidence="18">
    <location>
        <begin position="61"/>
        <end position="81"/>
    </location>
</feature>
<evidence type="ECO:0000256" key="8">
    <source>
        <dbReference type="ARBA" id="ARBA00022692"/>
    </source>
</evidence>
<evidence type="ECO:0000256" key="9">
    <source>
        <dbReference type="ARBA" id="ARBA00022792"/>
    </source>
</evidence>
<proteinExistence type="inferred from homology"/>
<evidence type="ECO:0000256" key="15">
    <source>
        <dbReference type="ARBA" id="ARBA00023128"/>
    </source>
</evidence>
<evidence type="ECO:0000256" key="16">
    <source>
        <dbReference type="ARBA" id="ARBA00023136"/>
    </source>
</evidence>
<feature type="transmembrane region" description="Helical" evidence="18">
    <location>
        <begin position="313"/>
        <end position="330"/>
    </location>
</feature>
<keyword evidence="6" id="KW-0813">Transport</keyword>
<feature type="transmembrane region" description="Helical" evidence="18">
    <location>
        <begin position="234"/>
        <end position="259"/>
    </location>
</feature>
<evidence type="ECO:0000256" key="1">
    <source>
        <dbReference type="ARBA" id="ARBA00003257"/>
    </source>
</evidence>
<keyword evidence="16 18" id="KW-0472">Membrane</keyword>
<feature type="transmembrane region" description="Helical" evidence="18">
    <location>
        <begin position="194"/>
        <end position="213"/>
    </location>
</feature>
<dbReference type="EC" id="7.1.1.2" evidence="4 18"/>
<comment type="similarity">
    <text evidence="3 18">Belongs to the complex I subunit 2 family.</text>
</comment>
<evidence type="ECO:0000256" key="7">
    <source>
        <dbReference type="ARBA" id="ARBA00022660"/>
    </source>
</evidence>
<dbReference type="PANTHER" id="PTHR46552">
    <property type="entry name" value="NADH-UBIQUINONE OXIDOREDUCTASE CHAIN 2"/>
    <property type="match status" value="1"/>
</dbReference>
<gene>
    <name evidence="20" type="primary">ND2</name>
</gene>
<dbReference type="PANTHER" id="PTHR46552:SF1">
    <property type="entry name" value="NADH-UBIQUINONE OXIDOREDUCTASE CHAIN 2"/>
    <property type="match status" value="1"/>
</dbReference>
<keyword evidence="10 18" id="KW-1278">Translocase</keyword>
<organism evidence="20">
    <name type="scientific">Kaylathalia klovstadi</name>
    <dbReference type="NCBI Taxonomy" id="2778773"/>
    <lineage>
        <taxon>Eukaryota</taxon>
        <taxon>Metazoa</taxon>
        <taxon>Ecdysozoa</taxon>
        <taxon>Arthropoda</taxon>
        <taxon>Hexapoda</taxon>
        <taxon>Collembola</taxon>
        <taxon>Entomobryomorpha</taxon>
        <taxon>Isotomoidea</taxon>
        <taxon>Isotomidae</taxon>
        <taxon>Isotominae</taxon>
        <taxon>Kaylathalia</taxon>
    </lineage>
</organism>
<accession>A0A7T6Y6Z6</accession>
<evidence type="ECO:0000313" key="20">
    <source>
        <dbReference type="EMBL" id="QQK54731.1"/>
    </source>
</evidence>
<dbReference type="CTD" id="4536"/>
<dbReference type="GO" id="GO:0006120">
    <property type="term" value="P:mitochondrial electron transport, NADH to ubiquinone"/>
    <property type="evidence" value="ECO:0007669"/>
    <property type="project" value="InterPro"/>
</dbReference>
<evidence type="ECO:0000256" key="18">
    <source>
        <dbReference type="RuleBase" id="RU003403"/>
    </source>
</evidence>
<evidence type="ECO:0000256" key="2">
    <source>
        <dbReference type="ARBA" id="ARBA00004448"/>
    </source>
</evidence>
<feature type="transmembrane region" description="Helical" evidence="18">
    <location>
        <begin position="170"/>
        <end position="188"/>
    </location>
</feature>
<evidence type="ECO:0000256" key="6">
    <source>
        <dbReference type="ARBA" id="ARBA00022448"/>
    </source>
</evidence>
<comment type="function">
    <text evidence="1">Core subunit of the mitochondrial membrane respiratory chain NADH dehydrogenase (Complex I) that is believed to belong to the minimal assembly required for catalysis. Complex I functions in the transfer of electrons from NADH to the respiratory chain. The immediate electron acceptor for the enzyme is believed to be ubiquinone.</text>
</comment>
<keyword evidence="15 18" id="KW-0496">Mitochondrion</keyword>
<dbReference type="PRINTS" id="PR01436">
    <property type="entry name" value="NADHDHGNASE2"/>
</dbReference>
<dbReference type="Pfam" id="PF00361">
    <property type="entry name" value="Proton_antipo_M"/>
    <property type="match status" value="1"/>
</dbReference>
<dbReference type="GO" id="GO:0005743">
    <property type="term" value="C:mitochondrial inner membrane"/>
    <property type="evidence" value="ECO:0007669"/>
    <property type="project" value="UniProtKB-SubCell"/>
</dbReference>
<comment type="catalytic activity">
    <reaction evidence="17 18">
        <text>a ubiquinone + NADH + 5 H(+)(in) = a ubiquinol + NAD(+) + 4 H(+)(out)</text>
        <dbReference type="Rhea" id="RHEA:29091"/>
        <dbReference type="Rhea" id="RHEA-COMP:9565"/>
        <dbReference type="Rhea" id="RHEA-COMP:9566"/>
        <dbReference type="ChEBI" id="CHEBI:15378"/>
        <dbReference type="ChEBI" id="CHEBI:16389"/>
        <dbReference type="ChEBI" id="CHEBI:17976"/>
        <dbReference type="ChEBI" id="CHEBI:57540"/>
        <dbReference type="ChEBI" id="CHEBI:57945"/>
        <dbReference type="EC" id="7.1.1.2"/>
    </reaction>
</comment>
<dbReference type="RefSeq" id="YP_010139277.1">
    <property type="nucleotide sequence ID" value="NC_056909.1"/>
</dbReference>
<keyword evidence="9 18" id="KW-0999">Mitochondrion inner membrane</keyword>
<evidence type="ECO:0000256" key="14">
    <source>
        <dbReference type="ARBA" id="ARBA00023075"/>
    </source>
</evidence>
<feature type="domain" description="NADH:quinone oxidoreductase/Mrp antiporter transmembrane" evidence="19">
    <location>
        <begin position="24"/>
        <end position="275"/>
    </location>
</feature>
<reference evidence="20" key="1">
    <citation type="submission" date="2020-11" db="EMBL/GenBank/DDBJ databases">
        <title>Re-evaluating the internal phylogenetic relationship of Collembola by means of mitogenome data.</title>
        <authorList>
            <person name="Cucini C."/>
            <person name="Carapelli A."/>
            <person name="Nardi F."/>
        </authorList>
    </citation>
    <scope>NUCLEOTIDE SEQUENCE</scope>
</reference>
<sequence>MLMKSYQSLFMTTLMMGTIVAGSSSSWFTCWLGLEINLMSMIPLFIIKLNPQSTETAIKYFLTQALASLIIIFISLIDSSFVMNNFMMTSNNLIFLALLTKAGIPPFHFWFPQVMKSSEWVLCALLVSWQKVAPFVLASLVATPQATILAITASCAVGALGGLNQISMKAIVTYSSIAHSGWMLAVVFLSVGAWMIYFMGYCFITITLIYMVMKSSMVSIHEFNKMKWDLLPKYTFTSTVMSLGGLPPFLGFAVKLYAIQLLMPAFMLVSLILISSSLVSLFYYTRLIYSSLMMKSQSSFLFVLAKMKTPKNFLVVALGGNFLVPLMVYLI</sequence>
<feature type="transmembrane region" description="Helical" evidence="18">
    <location>
        <begin position="146"/>
        <end position="163"/>
    </location>
</feature>
<evidence type="ECO:0000256" key="3">
    <source>
        <dbReference type="ARBA" id="ARBA00007012"/>
    </source>
</evidence>
<dbReference type="InterPro" id="IPR050175">
    <property type="entry name" value="Complex_I_Subunit_2"/>
</dbReference>
<evidence type="ECO:0000256" key="10">
    <source>
        <dbReference type="ARBA" id="ARBA00022967"/>
    </source>
</evidence>
<keyword evidence="12 18" id="KW-1133">Transmembrane helix</keyword>
<evidence type="ECO:0000256" key="12">
    <source>
        <dbReference type="ARBA" id="ARBA00022989"/>
    </source>
</evidence>
<evidence type="ECO:0000256" key="4">
    <source>
        <dbReference type="ARBA" id="ARBA00012944"/>
    </source>
</evidence>
<comment type="function">
    <text evidence="18">Core subunit of the mitochondrial membrane respiratory chain NADH dehydrogenase (Complex I) which catalyzes electron transfer from NADH through the respiratory chain, using ubiquinone as an electron acceptor. Essential for the catalytic activity and assembly of complex I.</text>
</comment>
<protein>
    <recommendedName>
        <fullName evidence="5 18">NADH-ubiquinone oxidoreductase chain 2</fullName>
        <ecNumber evidence="4 18">7.1.1.2</ecNumber>
    </recommendedName>
</protein>
<keyword evidence="14 18" id="KW-0830">Ubiquinone</keyword>
<evidence type="ECO:0000259" key="19">
    <source>
        <dbReference type="Pfam" id="PF00361"/>
    </source>
</evidence>
<evidence type="ECO:0000256" key="17">
    <source>
        <dbReference type="ARBA" id="ARBA00049551"/>
    </source>
</evidence>
<evidence type="ECO:0000256" key="11">
    <source>
        <dbReference type="ARBA" id="ARBA00022982"/>
    </source>
</evidence>
<dbReference type="GeneID" id="67132827"/>
<evidence type="ECO:0000256" key="13">
    <source>
        <dbReference type="ARBA" id="ARBA00023027"/>
    </source>
</evidence>
<dbReference type="AlphaFoldDB" id="A0A7T6Y6Z6"/>
<keyword evidence="11 18" id="KW-0249">Electron transport</keyword>
<keyword evidence="7 18" id="KW-0679">Respiratory chain</keyword>
<comment type="subcellular location">
    <subcellularLocation>
        <location evidence="2 18">Mitochondrion inner membrane</location>
        <topology evidence="2 18">Multi-pass membrane protein</topology>
    </subcellularLocation>
</comment>
<feature type="transmembrane region" description="Helical" evidence="18">
    <location>
        <begin position="93"/>
        <end position="111"/>
    </location>
</feature>
<name>A0A7T6Y6Z6_9HEXA</name>
<dbReference type="EMBL" id="MW238521">
    <property type="protein sequence ID" value="QQK54731.1"/>
    <property type="molecule type" value="Genomic_DNA"/>
</dbReference>